<keyword evidence="4 11" id="KW-0662">Pyridine nucleotide biosynthesis</keyword>
<keyword evidence="6 11" id="KW-0548">Nucleotidyltransferase</keyword>
<proteinExistence type="inferred from homology"/>
<dbReference type="GO" id="GO:0005524">
    <property type="term" value="F:ATP binding"/>
    <property type="evidence" value="ECO:0007669"/>
    <property type="project" value="UniProtKB-KW"/>
</dbReference>
<keyword evidence="14" id="KW-1185">Reference proteome</keyword>
<feature type="domain" description="Cytidyltransferase-like" evidence="12">
    <location>
        <begin position="10"/>
        <end position="162"/>
    </location>
</feature>
<dbReference type="KEGG" id="nsa:Nitsa_0186"/>
<dbReference type="SUPFAM" id="SSF52374">
    <property type="entry name" value="Nucleotidylyl transferase"/>
    <property type="match status" value="1"/>
</dbReference>
<evidence type="ECO:0000259" key="12">
    <source>
        <dbReference type="Pfam" id="PF01467"/>
    </source>
</evidence>
<accession>E6WZ08</accession>
<dbReference type="NCBIfam" id="TIGR00125">
    <property type="entry name" value="cyt_tran_rel"/>
    <property type="match status" value="1"/>
</dbReference>
<evidence type="ECO:0000256" key="1">
    <source>
        <dbReference type="ARBA" id="ARBA00002324"/>
    </source>
</evidence>
<comment type="catalytic activity">
    <reaction evidence="10 11">
        <text>nicotinate beta-D-ribonucleotide + ATP + H(+) = deamido-NAD(+) + diphosphate</text>
        <dbReference type="Rhea" id="RHEA:22860"/>
        <dbReference type="ChEBI" id="CHEBI:15378"/>
        <dbReference type="ChEBI" id="CHEBI:30616"/>
        <dbReference type="ChEBI" id="CHEBI:33019"/>
        <dbReference type="ChEBI" id="CHEBI:57502"/>
        <dbReference type="ChEBI" id="CHEBI:58437"/>
        <dbReference type="EC" id="2.7.7.18"/>
    </reaction>
</comment>
<reference evidence="14" key="2">
    <citation type="submission" date="2011-01" db="EMBL/GenBank/DDBJ databases">
        <title>The complete genome of Nitratifractor salsuginis DSM 16511.</title>
        <authorList>
            <consortium name="US DOE Joint Genome Institute (JGI-PGF)"/>
            <person name="Lucas S."/>
            <person name="Copeland A."/>
            <person name="Lapidus A."/>
            <person name="Bruce D."/>
            <person name="Goodwin L."/>
            <person name="Pitluck S."/>
            <person name="Kyrpides N."/>
            <person name="Mavromatis K."/>
            <person name="Ivanova N."/>
            <person name="Mikhailova N."/>
            <person name="Zeytun A."/>
            <person name="Detter J.C."/>
            <person name="Tapia R."/>
            <person name="Han C."/>
            <person name="Land M."/>
            <person name="Hauser L."/>
            <person name="Markowitz V."/>
            <person name="Cheng J.-F."/>
            <person name="Hugenholtz P."/>
            <person name="Woyke T."/>
            <person name="Wu D."/>
            <person name="Tindall B."/>
            <person name="Schuetze A."/>
            <person name="Brambilla E."/>
            <person name="Klenk H.-P."/>
            <person name="Eisen J.A."/>
        </authorList>
    </citation>
    <scope>NUCLEOTIDE SEQUENCE [LARGE SCALE GENOMIC DNA]</scope>
    <source>
        <strain evidence="14">DSM 16511 / JCM 12458 / E9I37-1</strain>
    </source>
</reference>
<dbReference type="STRING" id="749222.Nitsa_0186"/>
<evidence type="ECO:0000256" key="11">
    <source>
        <dbReference type="HAMAP-Rule" id="MF_00244"/>
    </source>
</evidence>
<keyword evidence="8 11" id="KW-0067">ATP-binding</keyword>
<dbReference type="EC" id="2.7.7.18" evidence="11"/>
<dbReference type="InterPro" id="IPR004821">
    <property type="entry name" value="Cyt_trans-like"/>
</dbReference>
<evidence type="ECO:0000256" key="10">
    <source>
        <dbReference type="ARBA" id="ARBA00048721"/>
    </source>
</evidence>
<dbReference type="Proteomes" id="UP000008633">
    <property type="component" value="Chromosome"/>
</dbReference>
<comment type="similarity">
    <text evidence="3 11">Belongs to the NadD family.</text>
</comment>
<dbReference type="InterPro" id="IPR014729">
    <property type="entry name" value="Rossmann-like_a/b/a_fold"/>
</dbReference>
<dbReference type="Pfam" id="PF01467">
    <property type="entry name" value="CTP_transf_like"/>
    <property type="match status" value="1"/>
</dbReference>
<evidence type="ECO:0000256" key="2">
    <source>
        <dbReference type="ARBA" id="ARBA00005019"/>
    </source>
</evidence>
<name>E6WZ08_NITSE</name>
<dbReference type="PANTHER" id="PTHR39321">
    <property type="entry name" value="NICOTINATE-NUCLEOTIDE ADENYLYLTRANSFERASE-RELATED"/>
    <property type="match status" value="1"/>
</dbReference>
<dbReference type="CDD" id="cd02165">
    <property type="entry name" value="NMNAT"/>
    <property type="match status" value="1"/>
</dbReference>
<evidence type="ECO:0000313" key="14">
    <source>
        <dbReference type="Proteomes" id="UP000008633"/>
    </source>
</evidence>
<keyword evidence="7 11" id="KW-0547">Nucleotide-binding</keyword>
<dbReference type="eggNOG" id="COG1057">
    <property type="taxonomic scope" value="Bacteria"/>
</dbReference>
<dbReference type="HAMAP" id="MF_00244">
    <property type="entry name" value="NaMN_adenylyltr"/>
    <property type="match status" value="1"/>
</dbReference>
<gene>
    <name evidence="11" type="primary">nadD</name>
    <name evidence="13" type="ordered locus">Nitsa_0186</name>
</gene>
<sequence>MINGPQEAALFGGSFDPPHLGHRKIIEDLIYELKIPQVIVVPAWLNPFKEHSHASPEQRLEWCRQVFDLPGVVVSDFEIRQGRPVYTVETWTALKRSYPLKYLVIGSDNLPTLREWKDFETLDKEAVWIVATRAGNTPDLSFLRRAILLPVEVPVSSTRIRRGEGLEYVDPRIREEVIQTYQLKKERM</sequence>
<keyword evidence="9 11" id="KW-0520">NAD</keyword>
<evidence type="ECO:0000256" key="6">
    <source>
        <dbReference type="ARBA" id="ARBA00022695"/>
    </source>
</evidence>
<dbReference type="Gene3D" id="3.40.50.620">
    <property type="entry name" value="HUPs"/>
    <property type="match status" value="1"/>
</dbReference>
<evidence type="ECO:0000256" key="5">
    <source>
        <dbReference type="ARBA" id="ARBA00022679"/>
    </source>
</evidence>
<dbReference type="RefSeq" id="WP_013553155.1">
    <property type="nucleotide sequence ID" value="NC_014935.1"/>
</dbReference>
<dbReference type="AlphaFoldDB" id="E6WZ08"/>
<dbReference type="InterPro" id="IPR005248">
    <property type="entry name" value="NadD/NMNAT"/>
</dbReference>
<protein>
    <recommendedName>
        <fullName evidence="11">Probable nicotinate-nucleotide adenylyltransferase</fullName>
        <ecNumber evidence="11">2.7.7.18</ecNumber>
    </recommendedName>
    <alternativeName>
        <fullName evidence="11">Deamido-NAD(+) diphosphorylase</fullName>
    </alternativeName>
    <alternativeName>
        <fullName evidence="11">Deamido-NAD(+) pyrophosphorylase</fullName>
    </alternativeName>
    <alternativeName>
        <fullName evidence="11">Nicotinate mononucleotide adenylyltransferase</fullName>
        <shortName evidence="11">NaMN adenylyltransferase</shortName>
    </alternativeName>
</protein>
<dbReference type="PANTHER" id="PTHR39321:SF3">
    <property type="entry name" value="PHOSPHOPANTETHEINE ADENYLYLTRANSFERASE"/>
    <property type="match status" value="1"/>
</dbReference>
<reference evidence="13 14" key="1">
    <citation type="journal article" date="2011" name="Stand. Genomic Sci.">
        <title>Complete genome sequence of Nitratifractor salsuginis type strain (E9I37-1).</title>
        <authorList>
            <person name="Anderson I."/>
            <person name="Sikorski J."/>
            <person name="Zeytun A."/>
            <person name="Nolan M."/>
            <person name="Lapidus A."/>
            <person name="Lucas S."/>
            <person name="Hammon N."/>
            <person name="Deshpande S."/>
            <person name="Cheng J.F."/>
            <person name="Tapia R."/>
            <person name="Han C."/>
            <person name="Goodwin L."/>
            <person name="Pitluck S."/>
            <person name="Liolios K."/>
            <person name="Pagani I."/>
            <person name="Ivanova N."/>
            <person name="Huntemann M."/>
            <person name="Mavromatis K."/>
            <person name="Ovchinikova G."/>
            <person name="Pati A."/>
            <person name="Chen A."/>
            <person name="Palaniappan K."/>
            <person name="Land M."/>
            <person name="Hauser L."/>
            <person name="Brambilla E.M."/>
            <person name="Ngatchou-Djao O.D."/>
            <person name="Rohde M."/>
            <person name="Tindall B.J."/>
            <person name="Goker M."/>
            <person name="Detter J.C."/>
            <person name="Woyke T."/>
            <person name="Bristow J."/>
            <person name="Eisen J.A."/>
            <person name="Markowitz V."/>
            <person name="Hugenholtz P."/>
            <person name="Klenk H.P."/>
            <person name="Kyrpides N.C."/>
        </authorList>
    </citation>
    <scope>NUCLEOTIDE SEQUENCE [LARGE SCALE GENOMIC DNA]</scope>
    <source>
        <strain evidence="14">DSM 16511 / JCM 12458 / E9I37-1</strain>
    </source>
</reference>
<dbReference type="HOGENOM" id="CLU_069765_3_2_7"/>
<dbReference type="NCBIfam" id="TIGR00482">
    <property type="entry name" value="nicotinate (nicotinamide) nucleotide adenylyltransferase"/>
    <property type="match status" value="1"/>
</dbReference>
<evidence type="ECO:0000256" key="7">
    <source>
        <dbReference type="ARBA" id="ARBA00022741"/>
    </source>
</evidence>
<evidence type="ECO:0000256" key="4">
    <source>
        <dbReference type="ARBA" id="ARBA00022642"/>
    </source>
</evidence>
<evidence type="ECO:0000256" key="9">
    <source>
        <dbReference type="ARBA" id="ARBA00023027"/>
    </source>
</evidence>
<evidence type="ECO:0000256" key="3">
    <source>
        <dbReference type="ARBA" id="ARBA00009014"/>
    </source>
</evidence>
<keyword evidence="5 11" id="KW-0808">Transferase</keyword>
<evidence type="ECO:0000256" key="8">
    <source>
        <dbReference type="ARBA" id="ARBA00022840"/>
    </source>
</evidence>
<dbReference type="EMBL" id="CP002452">
    <property type="protein sequence ID" value="ADV45458.1"/>
    <property type="molecule type" value="Genomic_DNA"/>
</dbReference>
<dbReference type="UniPathway" id="UPA00253">
    <property type="reaction ID" value="UER00332"/>
</dbReference>
<comment type="pathway">
    <text evidence="2 11">Cofactor biosynthesis; NAD(+) biosynthesis; deamido-NAD(+) from nicotinate D-ribonucleotide: step 1/1.</text>
</comment>
<evidence type="ECO:0000313" key="13">
    <source>
        <dbReference type="EMBL" id="ADV45458.1"/>
    </source>
</evidence>
<comment type="function">
    <text evidence="1 11">Catalyzes the reversible adenylation of nicotinate mononucleotide (NaMN) to nicotinic acid adenine dinucleotide (NaAD).</text>
</comment>
<dbReference type="GO" id="GO:0004515">
    <property type="term" value="F:nicotinate-nucleotide adenylyltransferase activity"/>
    <property type="evidence" value="ECO:0007669"/>
    <property type="project" value="UniProtKB-UniRule"/>
</dbReference>
<organism evidence="13 14">
    <name type="scientific">Nitratifractor salsuginis (strain DSM 16511 / JCM 12458 / E9I37-1)</name>
    <dbReference type="NCBI Taxonomy" id="749222"/>
    <lineage>
        <taxon>Bacteria</taxon>
        <taxon>Pseudomonadati</taxon>
        <taxon>Campylobacterota</taxon>
        <taxon>Epsilonproteobacteria</taxon>
        <taxon>Campylobacterales</taxon>
        <taxon>Sulfurovaceae</taxon>
        <taxon>Nitratifractor</taxon>
    </lineage>
</organism>
<dbReference type="GO" id="GO:0009435">
    <property type="term" value="P:NAD+ biosynthetic process"/>
    <property type="evidence" value="ECO:0007669"/>
    <property type="project" value="UniProtKB-UniRule"/>
</dbReference>